<evidence type="ECO:0000313" key="2">
    <source>
        <dbReference type="Proteomes" id="UP001637618"/>
    </source>
</evidence>
<gene>
    <name evidence="1" type="ORF">OOJ96_22995</name>
</gene>
<keyword evidence="2" id="KW-1185">Reference proteome</keyword>
<evidence type="ECO:0000313" key="1">
    <source>
        <dbReference type="EMBL" id="MFO2480254.1"/>
    </source>
</evidence>
<proteinExistence type="predicted"/>
<sequence>MSNASQTPLRLLPAPESATVELVYRTFGDVLIPLEAVRVKYFRNLNQQTFASDLDSGRLPLPVTTLKDSRKSHKYIHIRHLAAWIDIRAYLADEEQAKKQTCSVEQNN</sequence>
<dbReference type="EMBL" id="JAPEQY010000022">
    <property type="protein sequence ID" value="MFO2480254.1"/>
    <property type="molecule type" value="Genomic_DNA"/>
</dbReference>
<dbReference type="Proteomes" id="UP001637618">
    <property type="component" value="Unassembled WGS sequence"/>
</dbReference>
<comment type="caution">
    <text evidence="1">The sequence shown here is derived from an EMBL/GenBank/DDBJ whole genome shotgun (WGS) entry which is preliminary data.</text>
</comment>
<name>A0ACC7PL33_9PSED</name>
<protein>
    <submittedName>
        <fullName evidence="1">Pyocin activator PrtN family protein</fullName>
    </submittedName>
</protein>
<organism evidence="1 2">
    <name type="scientific">Pseudomonas imrae</name>
    <dbReference type="NCBI Taxonomy" id="2992837"/>
    <lineage>
        <taxon>Bacteria</taxon>
        <taxon>Pseudomonadati</taxon>
        <taxon>Pseudomonadota</taxon>
        <taxon>Gammaproteobacteria</taxon>
        <taxon>Pseudomonadales</taxon>
        <taxon>Pseudomonadaceae</taxon>
        <taxon>Pseudomonas</taxon>
    </lineage>
</organism>
<reference evidence="1" key="1">
    <citation type="submission" date="2022-11" db="EMBL/GenBank/DDBJ databases">
        <title>Draft genome sequences of strains of Pseudomonas imrae sp. nov.</title>
        <authorList>
            <person name="Salva Serra F."/>
            <person name="Nimje P."/>
            <person name="Moore E.R.B."/>
            <person name="Marathe N.P."/>
        </authorList>
    </citation>
    <scope>NUCLEOTIDE SEQUENCE</scope>
    <source>
        <strain evidence="1">15FMM2</strain>
    </source>
</reference>
<accession>A0ACC7PL33</accession>